<feature type="compositionally biased region" description="Acidic residues" evidence="1">
    <location>
        <begin position="1"/>
        <end position="15"/>
    </location>
</feature>
<keyword evidence="4" id="KW-1185">Reference proteome</keyword>
<dbReference type="PROSITE" id="PS50104">
    <property type="entry name" value="TIR"/>
    <property type="match status" value="1"/>
</dbReference>
<feature type="domain" description="TIR" evidence="2">
    <location>
        <begin position="436"/>
        <end position="568"/>
    </location>
</feature>
<dbReference type="Pfam" id="PF13676">
    <property type="entry name" value="TIR_2"/>
    <property type="match status" value="1"/>
</dbReference>
<protein>
    <submittedName>
        <fullName evidence="3">Sterile alpha and TIR motif-containing protein 1</fullName>
    </submittedName>
</protein>
<dbReference type="Proteomes" id="UP001642464">
    <property type="component" value="Unassembled WGS sequence"/>
</dbReference>
<feature type="compositionally biased region" description="Low complexity" evidence="1">
    <location>
        <begin position="240"/>
        <end position="255"/>
    </location>
</feature>
<comment type="caution">
    <text evidence="3">The sequence shown here is derived from an EMBL/GenBank/DDBJ whole genome shotgun (WGS) entry which is preliminary data.</text>
</comment>
<sequence>PVANMMDDDEEDSDAEVGGQPRKEAVMAAMAAMAPLPLTPVINPAPAQQGEGQGQAVEMQQDAQANPATLKDVRVDVWANSESLGEGKQLVQLDLSLNEAAGVPRKRVRTGILNLSSRLEDVAVGSKFGLEFGGQTDASPPWCGGKVDLSVLVEVDEEQRAPLQGKLLVDGRLRAVVNIAGQAAAKAAVARAQQRSSAKNGTAANPASSGKEASDEMPARSEEEVAVPQQAKTQAKETPSAGSSSSSSASIAVVAETPDMGNKRKLNDISATPPAQVGDAASSGHGDQVVASAFVPDPCPESDVIVTVWVYSEADEAAVVAEEEKNGRRKSHSKHGLLVERGAPISAKVALSSPGLEIVTEEDTIAHWHGARANMSFMMLTKDSAMTKPQFLRLALQIGDRDVGQLPVLMRPLRARNTQDASGTNAGAELWVYPGKTPHIFLSYRRCHSDLADRIRLYLEREFHYRVFLDANHEDEESLTAGDFQSQLEQKLDDAKVVVPVLTPSPSGPDPRRAALSYLGCVKDSAEKHHVDWCYRELQIAVRGFLTKSKIIIPVFRGVNLGPSRRAH</sequence>
<dbReference type="EMBL" id="CAXAMM010009166">
    <property type="protein sequence ID" value="CAK9019611.1"/>
    <property type="molecule type" value="Genomic_DNA"/>
</dbReference>
<feature type="region of interest" description="Disordered" evidence="1">
    <location>
        <begin position="193"/>
        <end position="284"/>
    </location>
</feature>
<reference evidence="3 4" key="1">
    <citation type="submission" date="2024-02" db="EMBL/GenBank/DDBJ databases">
        <authorList>
            <person name="Chen Y."/>
            <person name="Shah S."/>
            <person name="Dougan E. K."/>
            <person name="Thang M."/>
            <person name="Chan C."/>
        </authorList>
    </citation>
    <scope>NUCLEOTIDE SEQUENCE [LARGE SCALE GENOMIC DNA]</scope>
</reference>
<feature type="compositionally biased region" description="Basic and acidic residues" evidence="1">
    <location>
        <begin position="212"/>
        <end position="223"/>
    </location>
</feature>
<dbReference type="InterPro" id="IPR000157">
    <property type="entry name" value="TIR_dom"/>
</dbReference>
<feature type="compositionally biased region" description="Polar residues" evidence="1">
    <location>
        <begin position="196"/>
        <end position="208"/>
    </location>
</feature>
<dbReference type="Gene3D" id="3.40.50.10140">
    <property type="entry name" value="Toll/interleukin-1 receptor homology (TIR) domain"/>
    <property type="match status" value="1"/>
</dbReference>
<proteinExistence type="predicted"/>
<gene>
    <name evidence="3" type="ORF">SCF082_LOCUS14588</name>
</gene>
<evidence type="ECO:0000256" key="1">
    <source>
        <dbReference type="SAM" id="MobiDB-lite"/>
    </source>
</evidence>
<evidence type="ECO:0000313" key="3">
    <source>
        <dbReference type="EMBL" id="CAK9019611.1"/>
    </source>
</evidence>
<evidence type="ECO:0000313" key="4">
    <source>
        <dbReference type="Proteomes" id="UP001642464"/>
    </source>
</evidence>
<organism evidence="3 4">
    <name type="scientific">Durusdinium trenchii</name>
    <dbReference type="NCBI Taxonomy" id="1381693"/>
    <lineage>
        <taxon>Eukaryota</taxon>
        <taxon>Sar</taxon>
        <taxon>Alveolata</taxon>
        <taxon>Dinophyceae</taxon>
        <taxon>Suessiales</taxon>
        <taxon>Symbiodiniaceae</taxon>
        <taxon>Durusdinium</taxon>
    </lineage>
</organism>
<name>A0ABP0JZ88_9DINO</name>
<dbReference type="SUPFAM" id="SSF52200">
    <property type="entry name" value="Toll/Interleukin receptor TIR domain"/>
    <property type="match status" value="1"/>
</dbReference>
<evidence type="ECO:0000259" key="2">
    <source>
        <dbReference type="PROSITE" id="PS50104"/>
    </source>
</evidence>
<dbReference type="InterPro" id="IPR035897">
    <property type="entry name" value="Toll_tir_struct_dom_sf"/>
</dbReference>
<feature type="non-terminal residue" evidence="3">
    <location>
        <position position="1"/>
    </location>
</feature>
<feature type="region of interest" description="Disordered" evidence="1">
    <location>
        <begin position="1"/>
        <end position="23"/>
    </location>
</feature>
<accession>A0ABP0JZ88</accession>